<evidence type="ECO:0000313" key="2">
    <source>
        <dbReference type="EMBL" id="CAB3267319.1"/>
    </source>
</evidence>
<protein>
    <submittedName>
        <fullName evidence="2">Thiosulfate sulfurtransferase/rhodanese-like domain-containing protein 3</fullName>
    </submittedName>
</protein>
<gene>
    <name evidence="2" type="primary">Tstd3-001</name>
</gene>
<feature type="domain" description="Rhodanese" evidence="1">
    <location>
        <begin position="31"/>
        <end position="133"/>
    </location>
</feature>
<dbReference type="InterPro" id="IPR001763">
    <property type="entry name" value="Rhodanese-like_dom"/>
</dbReference>
<dbReference type="InterPro" id="IPR036873">
    <property type="entry name" value="Rhodanese-like_dom_sf"/>
</dbReference>
<name>A0A6F9DW08_9ASCI</name>
<accession>A0A6F9DW08</accession>
<dbReference type="PANTHER" id="PTHR44086">
    <property type="entry name" value="THIOSULFATE SULFURTRANSFERASE RDL2, MITOCHONDRIAL-RELATED"/>
    <property type="match status" value="1"/>
</dbReference>
<proteinExistence type="evidence at transcript level"/>
<keyword evidence="2" id="KW-0808">Transferase</keyword>
<evidence type="ECO:0000259" key="1">
    <source>
        <dbReference type="PROSITE" id="PS50206"/>
    </source>
</evidence>
<dbReference type="SUPFAM" id="SSF52821">
    <property type="entry name" value="Rhodanese/Cell cycle control phosphatase"/>
    <property type="match status" value="1"/>
</dbReference>
<dbReference type="PANTHER" id="PTHR44086:SF10">
    <property type="entry name" value="THIOSULFATE SULFURTRANSFERASE_RHODANESE-LIKE DOMAIN-CONTAINING PROTEIN 3"/>
    <property type="match status" value="1"/>
</dbReference>
<dbReference type="SMART" id="SM00450">
    <property type="entry name" value="RHOD"/>
    <property type="match status" value="1"/>
</dbReference>
<dbReference type="PROSITE" id="PS50206">
    <property type="entry name" value="RHODANESE_3"/>
    <property type="match status" value="1"/>
</dbReference>
<organism evidence="2">
    <name type="scientific">Phallusia mammillata</name>
    <dbReference type="NCBI Taxonomy" id="59560"/>
    <lineage>
        <taxon>Eukaryota</taxon>
        <taxon>Metazoa</taxon>
        <taxon>Chordata</taxon>
        <taxon>Tunicata</taxon>
        <taxon>Ascidiacea</taxon>
        <taxon>Phlebobranchia</taxon>
        <taxon>Ascidiidae</taxon>
        <taxon>Phallusia</taxon>
    </lineage>
</organism>
<dbReference type="GO" id="GO:0016740">
    <property type="term" value="F:transferase activity"/>
    <property type="evidence" value="ECO:0007669"/>
    <property type="project" value="UniProtKB-KW"/>
</dbReference>
<dbReference type="Pfam" id="PF00581">
    <property type="entry name" value="Rhodanese"/>
    <property type="match status" value="1"/>
</dbReference>
<dbReference type="EMBL" id="LR791457">
    <property type="protein sequence ID" value="CAB3267319.1"/>
    <property type="molecule type" value="mRNA"/>
</dbReference>
<dbReference type="AlphaFoldDB" id="A0A6F9DW08"/>
<reference evidence="2" key="1">
    <citation type="submission" date="2020-04" db="EMBL/GenBank/DDBJ databases">
        <authorList>
            <person name="Neveu A P."/>
        </authorList>
    </citation>
    <scope>NUCLEOTIDE SEQUENCE</scope>
    <source>
        <tissue evidence="2">Whole embryo</tissue>
    </source>
</reference>
<dbReference type="Gene3D" id="3.40.250.10">
    <property type="entry name" value="Rhodanese-like domain"/>
    <property type="match status" value="1"/>
</dbReference>
<sequence length="133" mass="15383">MSNASYFGEWLKAETRPEYVVSTQEMKELVKDDKTYLVDVRETDEVETGPICAKKYVNIPIGVLYHSLEMPDEEFKKKFDVEKPQKSDDLVFMCLGGIHSTFAFQMAKQLGYEGSKHYLDGYFGWEEGKKSEE</sequence>